<name>A0ABY8Q198_9ACTN</name>
<dbReference type="Proteomes" id="UP001244136">
    <property type="component" value="Chromosome"/>
</dbReference>
<organism evidence="1 2">
    <name type="scientific">Tessaracoccus lacteus</name>
    <dbReference type="NCBI Taxonomy" id="3041766"/>
    <lineage>
        <taxon>Bacteria</taxon>
        <taxon>Bacillati</taxon>
        <taxon>Actinomycetota</taxon>
        <taxon>Actinomycetes</taxon>
        <taxon>Propionibacteriales</taxon>
        <taxon>Propionibacteriaceae</taxon>
        <taxon>Tessaracoccus</taxon>
    </lineage>
</organism>
<keyword evidence="2" id="KW-1185">Reference proteome</keyword>
<evidence type="ECO:0000313" key="1">
    <source>
        <dbReference type="EMBL" id="WGT48326.1"/>
    </source>
</evidence>
<dbReference type="RefSeq" id="WP_281145965.1">
    <property type="nucleotide sequence ID" value="NZ_CP123967.1"/>
</dbReference>
<sequence>MIPLDLLGEEQERIARRLAFLDAQINAGDMEYDQAKAHLEDCLALAGDCHAIYMSIDDSLRRLANQAFEACRVRWRLSTHGG</sequence>
<evidence type="ECO:0000313" key="2">
    <source>
        <dbReference type="Proteomes" id="UP001244136"/>
    </source>
</evidence>
<reference evidence="1 2" key="1">
    <citation type="journal article" date="2008" name="Int. J. Syst. Evol. Microbiol.">
        <title>Tessaracoccus flavescens sp. nov., isolated from marine sediment.</title>
        <authorList>
            <person name="Lee D.W."/>
            <person name="Lee S.D."/>
        </authorList>
    </citation>
    <scope>NUCLEOTIDE SEQUENCE [LARGE SCALE GENOMIC DNA]</scope>
    <source>
        <strain evidence="1 2">T21</strain>
    </source>
</reference>
<gene>
    <name evidence="1" type="ORF">QH948_06160</name>
</gene>
<proteinExistence type="predicted"/>
<dbReference type="EMBL" id="CP123967">
    <property type="protein sequence ID" value="WGT48326.1"/>
    <property type="molecule type" value="Genomic_DNA"/>
</dbReference>
<accession>A0ABY8Q198</accession>
<protein>
    <submittedName>
        <fullName evidence="1">Uncharacterized protein</fullName>
    </submittedName>
</protein>